<feature type="binding site" evidence="11">
    <location>
        <position position="171"/>
    </location>
    <ligand>
        <name>L-tyrosine</name>
        <dbReference type="ChEBI" id="CHEBI:58315"/>
    </ligand>
</feature>
<dbReference type="GO" id="GO:0005829">
    <property type="term" value="C:cytosol"/>
    <property type="evidence" value="ECO:0007669"/>
    <property type="project" value="TreeGrafter"/>
</dbReference>
<sequence>MELLNDLAFRGLVNQMTDEEGLKEQLKKPTTLYTGFDPTADSLHIGHLLPILTLRRFQEAGHQVIALVGGATGMIGDPSGRSDERSLNTLDTVKEFSDRIKDQLSRFLPLEGENPITIRNNYEWTAELSIIDFLRDIGKHFPISYMLAKDSVDSRLENGISYTEFSYMLLQSFDFLKLYENENCRLQVGGSDQWGNITAGLELIRRFGHQEKAFGLTVPLVTKSDGQKFGKTAGGAVWLDADKTTPYEFYQFWINVDDADVIKFIKYFTFLTHENIEALAAEVASAPEKRVAQRRLAEEMTKLVHGEAGLEQAERITTAFFSGDLTSLKPEDMDAAFKGMPQFELDGERNLVELLVEAKIVQSKRQAREDVQNGAIYLNGEREQALDKVITREDTLGEFTIIRRGKKKYFVIRHV</sequence>
<feature type="binding site" evidence="11">
    <location>
        <position position="167"/>
    </location>
    <ligand>
        <name>L-tyrosine</name>
        <dbReference type="ChEBI" id="CHEBI:58315"/>
    </ligand>
</feature>
<evidence type="ECO:0000256" key="7">
    <source>
        <dbReference type="ARBA" id="ARBA00022917"/>
    </source>
</evidence>
<accession>A0A377FT97</accession>
<keyword evidence="4 11" id="KW-0547">Nucleotide-binding</keyword>
<evidence type="ECO:0000256" key="2">
    <source>
        <dbReference type="ARBA" id="ARBA00022490"/>
    </source>
</evidence>
<keyword evidence="5 11" id="KW-0067">ATP-binding</keyword>
<feature type="binding site" evidence="11">
    <location>
        <position position="231"/>
    </location>
    <ligand>
        <name>ATP</name>
        <dbReference type="ChEBI" id="CHEBI:30616"/>
    </ligand>
</feature>
<keyword evidence="8 11" id="KW-0030">Aminoacyl-tRNA synthetase</keyword>
<protein>
    <recommendedName>
        <fullName evidence="11">Tyrosine--tRNA ligase</fullName>
        <ecNumber evidence="11">6.1.1.1</ecNumber>
    </recommendedName>
    <alternativeName>
        <fullName evidence="11">Tyrosyl-tRNA synthetase</fullName>
        <shortName evidence="11">TyrRS</shortName>
    </alternativeName>
</protein>
<dbReference type="Pfam" id="PF22421">
    <property type="entry name" value="SYY_C-terminal"/>
    <property type="match status" value="1"/>
</dbReference>
<dbReference type="SUPFAM" id="SSF52374">
    <property type="entry name" value="Nucleotidylyl transferase"/>
    <property type="match status" value="1"/>
</dbReference>
<dbReference type="PANTHER" id="PTHR11766:SF0">
    <property type="entry name" value="TYROSINE--TRNA LIGASE, MITOCHONDRIAL"/>
    <property type="match status" value="1"/>
</dbReference>
<feature type="binding site" evidence="11">
    <location>
        <position position="33"/>
    </location>
    <ligand>
        <name>L-tyrosine</name>
        <dbReference type="ChEBI" id="CHEBI:58315"/>
    </ligand>
</feature>
<evidence type="ECO:0000256" key="12">
    <source>
        <dbReference type="PROSITE-ProRule" id="PRU00182"/>
    </source>
</evidence>
<comment type="function">
    <text evidence="11">Catalyzes the attachment of tyrosine to tRNA(Tyr) in a two-step reaction: tyrosine is first activated by ATP to form Tyr-AMP and then transferred to the acceptor end of tRNA(Tyr).</text>
</comment>
<dbReference type="STRING" id="1397694.GCA_000702585_01579"/>
<evidence type="ECO:0000256" key="8">
    <source>
        <dbReference type="ARBA" id="ARBA00023146"/>
    </source>
</evidence>
<feature type="short sequence motif" description="'KMSKS' region" evidence="11">
    <location>
        <begin position="228"/>
        <end position="232"/>
    </location>
</feature>
<keyword evidence="6 12" id="KW-0694">RNA-binding</keyword>
<dbReference type="InterPro" id="IPR036986">
    <property type="entry name" value="S4_RNA-bd_sf"/>
</dbReference>
<organism evidence="14 15">
    <name type="scientific">Exiguobacterium aurantiacum</name>
    <dbReference type="NCBI Taxonomy" id="33987"/>
    <lineage>
        <taxon>Bacteria</taxon>
        <taxon>Bacillati</taxon>
        <taxon>Bacillota</taxon>
        <taxon>Bacilli</taxon>
        <taxon>Bacillales</taxon>
        <taxon>Bacillales Family XII. Incertae Sedis</taxon>
        <taxon>Exiguobacterium</taxon>
    </lineage>
</organism>
<evidence type="ECO:0000313" key="15">
    <source>
        <dbReference type="Proteomes" id="UP000254060"/>
    </source>
</evidence>
<dbReference type="InterPro" id="IPR054608">
    <property type="entry name" value="SYY-like_C"/>
</dbReference>
<dbReference type="SUPFAM" id="SSF55174">
    <property type="entry name" value="Alpha-L RNA-binding motif"/>
    <property type="match status" value="1"/>
</dbReference>
<feature type="domain" description="Tyrosine--tRNA ligase SYY-like C-terminal" evidence="13">
    <location>
        <begin position="332"/>
        <end position="412"/>
    </location>
</feature>
<dbReference type="PRINTS" id="PR01040">
    <property type="entry name" value="TRNASYNTHTYR"/>
</dbReference>
<dbReference type="GO" id="GO:0005524">
    <property type="term" value="F:ATP binding"/>
    <property type="evidence" value="ECO:0007669"/>
    <property type="project" value="UniProtKB-UniRule"/>
</dbReference>
<dbReference type="CDD" id="cd00395">
    <property type="entry name" value="Tyr_Trp_RS_core"/>
    <property type="match status" value="1"/>
</dbReference>
<dbReference type="GO" id="GO:0042803">
    <property type="term" value="F:protein homodimerization activity"/>
    <property type="evidence" value="ECO:0007669"/>
    <property type="project" value="UniProtKB-ARBA"/>
</dbReference>
<dbReference type="PROSITE" id="PS00178">
    <property type="entry name" value="AA_TRNA_LIGASE_I"/>
    <property type="match status" value="1"/>
</dbReference>
<reference evidence="14 15" key="1">
    <citation type="submission" date="2018-06" db="EMBL/GenBank/DDBJ databases">
        <authorList>
            <consortium name="Pathogen Informatics"/>
            <person name="Doyle S."/>
        </authorList>
    </citation>
    <scope>NUCLEOTIDE SEQUENCE [LARGE SCALE GENOMIC DNA]</scope>
    <source>
        <strain evidence="14 15">NCTC13163</strain>
    </source>
</reference>
<dbReference type="OrthoDB" id="9804243at2"/>
<evidence type="ECO:0000313" key="14">
    <source>
        <dbReference type="EMBL" id="STO07716.1"/>
    </source>
</evidence>
<comment type="subcellular location">
    <subcellularLocation>
        <location evidence="1 11">Cytoplasm</location>
    </subcellularLocation>
</comment>
<keyword evidence="7 11" id="KW-0648">Protein biosynthesis</keyword>
<comment type="similarity">
    <text evidence="10 11">Belongs to the class-I aminoacyl-tRNA synthetase family. TyrS type 1 subfamily.</text>
</comment>
<evidence type="ECO:0000256" key="3">
    <source>
        <dbReference type="ARBA" id="ARBA00022598"/>
    </source>
</evidence>
<dbReference type="InterPro" id="IPR001412">
    <property type="entry name" value="aa-tRNA-synth_I_CS"/>
</dbReference>
<dbReference type="PANTHER" id="PTHR11766">
    <property type="entry name" value="TYROSYL-TRNA SYNTHETASE"/>
    <property type="match status" value="1"/>
</dbReference>
<comment type="subunit">
    <text evidence="11">Homodimer.</text>
</comment>
<evidence type="ECO:0000259" key="13">
    <source>
        <dbReference type="Pfam" id="PF22421"/>
    </source>
</evidence>
<dbReference type="NCBIfam" id="TIGR00234">
    <property type="entry name" value="tyrS"/>
    <property type="match status" value="1"/>
</dbReference>
<dbReference type="InterPro" id="IPR024088">
    <property type="entry name" value="Tyr-tRNA-ligase_bac-type"/>
</dbReference>
<dbReference type="GO" id="GO:0006437">
    <property type="term" value="P:tyrosyl-tRNA aminoacylation"/>
    <property type="evidence" value="ECO:0007669"/>
    <property type="project" value="UniProtKB-UniRule"/>
</dbReference>
<name>A0A377FT97_9BACL</name>
<dbReference type="Gene3D" id="3.10.290.10">
    <property type="entry name" value="RNA-binding S4 domain"/>
    <property type="match status" value="1"/>
</dbReference>
<feature type="short sequence motif" description="'HIGH' region" evidence="11">
    <location>
        <begin position="38"/>
        <end position="47"/>
    </location>
</feature>
<dbReference type="InterPro" id="IPR002305">
    <property type="entry name" value="aa-tRNA-synth_Ic"/>
</dbReference>
<dbReference type="RefSeq" id="WP_024371353.1">
    <property type="nucleotide sequence ID" value="NZ_UGGP01000001.1"/>
</dbReference>
<dbReference type="Gene3D" id="1.10.240.10">
    <property type="entry name" value="Tyrosyl-Transfer RNA Synthetase"/>
    <property type="match status" value="1"/>
</dbReference>
<proteinExistence type="inferred from homology"/>
<evidence type="ECO:0000256" key="11">
    <source>
        <dbReference type="HAMAP-Rule" id="MF_02006"/>
    </source>
</evidence>
<dbReference type="Gene3D" id="3.40.50.620">
    <property type="entry name" value="HUPs"/>
    <property type="match status" value="1"/>
</dbReference>
<dbReference type="FunFam" id="1.10.240.10:FF:000001">
    <property type="entry name" value="Tyrosine--tRNA ligase"/>
    <property type="match status" value="1"/>
</dbReference>
<comment type="catalytic activity">
    <reaction evidence="9 11">
        <text>tRNA(Tyr) + L-tyrosine + ATP = L-tyrosyl-tRNA(Tyr) + AMP + diphosphate + H(+)</text>
        <dbReference type="Rhea" id="RHEA:10220"/>
        <dbReference type="Rhea" id="RHEA-COMP:9706"/>
        <dbReference type="Rhea" id="RHEA-COMP:9707"/>
        <dbReference type="ChEBI" id="CHEBI:15378"/>
        <dbReference type="ChEBI" id="CHEBI:30616"/>
        <dbReference type="ChEBI" id="CHEBI:33019"/>
        <dbReference type="ChEBI" id="CHEBI:58315"/>
        <dbReference type="ChEBI" id="CHEBI:78442"/>
        <dbReference type="ChEBI" id="CHEBI:78536"/>
        <dbReference type="ChEBI" id="CHEBI:456215"/>
        <dbReference type="EC" id="6.1.1.1"/>
    </reaction>
</comment>
<dbReference type="PROSITE" id="PS50889">
    <property type="entry name" value="S4"/>
    <property type="match status" value="1"/>
</dbReference>
<evidence type="ECO:0000256" key="4">
    <source>
        <dbReference type="ARBA" id="ARBA00022741"/>
    </source>
</evidence>
<evidence type="ECO:0000256" key="1">
    <source>
        <dbReference type="ARBA" id="ARBA00004496"/>
    </source>
</evidence>
<gene>
    <name evidence="11 14" type="primary">tyrS</name>
    <name evidence="14" type="ORF">NCTC13163_01071</name>
</gene>
<dbReference type="Pfam" id="PF00579">
    <property type="entry name" value="tRNA-synt_1b"/>
    <property type="match status" value="1"/>
</dbReference>
<keyword evidence="2 11" id="KW-0963">Cytoplasm</keyword>
<dbReference type="InterPro" id="IPR024107">
    <property type="entry name" value="Tyr-tRNA-ligase_bac_1"/>
</dbReference>
<dbReference type="EC" id="6.1.1.1" evidence="11"/>
<evidence type="ECO:0000256" key="10">
    <source>
        <dbReference type="ARBA" id="ARBA00060965"/>
    </source>
</evidence>
<evidence type="ECO:0000256" key="6">
    <source>
        <dbReference type="ARBA" id="ARBA00022884"/>
    </source>
</evidence>
<dbReference type="FunFam" id="3.40.50.620:FF:000008">
    <property type="entry name" value="Tyrosine--tRNA ligase"/>
    <property type="match status" value="1"/>
</dbReference>
<keyword evidence="3 11" id="KW-0436">Ligase</keyword>
<dbReference type="HAMAP" id="MF_02006">
    <property type="entry name" value="Tyr_tRNA_synth_type1"/>
    <property type="match status" value="1"/>
</dbReference>
<dbReference type="AlphaFoldDB" id="A0A377FT97"/>
<dbReference type="InterPro" id="IPR014729">
    <property type="entry name" value="Rossmann-like_a/b/a_fold"/>
</dbReference>
<dbReference type="EMBL" id="UGGP01000001">
    <property type="protein sequence ID" value="STO07716.1"/>
    <property type="molecule type" value="Genomic_DNA"/>
</dbReference>
<evidence type="ECO:0000256" key="5">
    <source>
        <dbReference type="ARBA" id="ARBA00022840"/>
    </source>
</evidence>
<dbReference type="Proteomes" id="UP000254060">
    <property type="component" value="Unassembled WGS sequence"/>
</dbReference>
<dbReference type="CDD" id="cd00165">
    <property type="entry name" value="S4"/>
    <property type="match status" value="1"/>
</dbReference>
<dbReference type="GO" id="GO:0003723">
    <property type="term" value="F:RNA binding"/>
    <property type="evidence" value="ECO:0007669"/>
    <property type="project" value="UniProtKB-KW"/>
</dbReference>
<dbReference type="GO" id="GO:0004831">
    <property type="term" value="F:tyrosine-tRNA ligase activity"/>
    <property type="evidence" value="ECO:0007669"/>
    <property type="project" value="UniProtKB-UniRule"/>
</dbReference>
<dbReference type="InterPro" id="IPR002307">
    <property type="entry name" value="Tyr-tRNA-ligase"/>
</dbReference>
<evidence type="ECO:0000256" key="9">
    <source>
        <dbReference type="ARBA" id="ARBA00048248"/>
    </source>
</evidence>